<dbReference type="InterPro" id="IPR050430">
    <property type="entry name" value="Peptidase_S1"/>
</dbReference>
<keyword evidence="3" id="KW-0720">Serine protease</keyword>
<evidence type="ECO:0000313" key="7">
    <source>
        <dbReference type="Proteomes" id="UP000504629"/>
    </source>
</evidence>
<feature type="signal peptide" evidence="5">
    <location>
        <begin position="1"/>
        <end position="22"/>
    </location>
</feature>
<evidence type="ECO:0000256" key="3">
    <source>
        <dbReference type="ARBA" id="ARBA00022825"/>
    </source>
</evidence>
<keyword evidence="7" id="KW-1185">Reference proteome</keyword>
<evidence type="ECO:0000256" key="2">
    <source>
        <dbReference type="ARBA" id="ARBA00022801"/>
    </source>
</evidence>
<evidence type="ECO:0000256" key="5">
    <source>
        <dbReference type="SAM" id="SignalP"/>
    </source>
</evidence>
<keyword evidence="5" id="KW-0732">Signal</keyword>
<dbReference type="GO" id="GO:0004252">
    <property type="term" value="F:serine-type endopeptidase activity"/>
    <property type="evidence" value="ECO:0007669"/>
    <property type="project" value="InterPro"/>
</dbReference>
<dbReference type="PANTHER" id="PTHR24276">
    <property type="entry name" value="POLYSERASE-RELATED"/>
    <property type="match status" value="1"/>
</dbReference>
<dbReference type="PROSITE" id="PS50240">
    <property type="entry name" value="TRYPSIN_DOM"/>
    <property type="match status" value="1"/>
</dbReference>
<dbReference type="PANTHER" id="PTHR24276:SF98">
    <property type="entry name" value="FI18310P1-RELATED"/>
    <property type="match status" value="1"/>
</dbReference>
<protein>
    <submittedName>
        <fullName evidence="8">Vitamin K-dependent protein C-like</fullName>
    </submittedName>
</protein>
<dbReference type="Gene3D" id="2.40.10.10">
    <property type="entry name" value="Trypsin-like serine proteases"/>
    <property type="match status" value="1"/>
</dbReference>
<dbReference type="SUPFAM" id="SSF50494">
    <property type="entry name" value="Trypsin-like serine proteases"/>
    <property type="match status" value="1"/>
</dbReference>
<dbReference type="GO" id="GO:0006508">
    <property type="term" value="P:proteolysis"/>
    <property type="evidence" value="ECO:0007669"/>
    <property type="project" value="UniProtKB-KW"/>
</dbReference>
<dbReference type="GeneID" id="114239960"/>
<reference evidence="8" key="1">
    <citation type="submission" date="2025-08" db="UniProtKB">
        <authorList>
            <consortium name="RefSeq"/>
        </authorList>
    </citation>
    <scope>IDENTIFICATION</scope>
    <source>
        <tissue evidence="8">Silk gland</tissue>
    </source>
</reference>
<evidence type="ECO:0000313" key="8">
    <source>
        <dbReference type="RefSeq" id="XP_028026205.1"/>
    </source>
</evidence>
<dbReference type="InterPro" id="IPR001254">
    <property type="entry name" value="Trypsin_dom"/>
</dbReference>
<accession>A0A6J2J9R1</accession>
<gene>
    <name evidence="8" type="primary">LOC114239960</name>
</gene>
<dbReference type="SMART" id="SM00020">
    <property type="entry name" value="Tryp_SPc"/>
    <property type="match status" value="1"/>
</dbReference>
<dbReference type="InterPro" id="IPR043504">
    <property type="entry name" value="Peptidase_S1_PA_chymotrypsin"/>
</dbReference>
<feature type="domain" description="Peptidase S1" evidence="6">
    <location>
        <begin position="26"/>
        <end position="262"/>
    </location>
</feature>
<evidence type="ECO:0000256" key="4">
    <source>
        <dbReference type="ARBA" id="ARBA00023157"/>
    </source>
</evidence>
<dbReference type="Proteomes" id="UP000504629">
    <property type="component" value="Unplaced"/>
</dbReference>
<keyword evidence="1" id="KW-0645">Protease</keyword>
<evidence type="ECO:0000259" key="6">
    <source>
        <dbReference type="PROSITE" id="PS50240"/>
    </source>
</evidence>
<keyword evidence="4" id="KW-1015">Disulfide bond</keyword>
<feature type="chain" id="PRO_5026958000" evidence="5">
    <location>
        <begin position="23"/>
        <end position="263"/>
    </location>
</feature>
<evidence type="ECO:0000256" key="1">
    <source>
        <dbReference type="ARBA" id="ARBA00022670"/>
    </source>
</evidence>
<dbReference type="KEGG" id="bman:114239960"/>
<name>A0A6J2J9R1_BOMMA</name>
<dbReference type="Pfam" id="PF00089">
    <property type="entry name" value="Trypsin"/>
    <property type="match status" value="1"/>
</dbReference>
<keyword evidence="2" id="KW-0378">Hydrolase</keyword>
<proteinExistence type="predicted"/>
<dbReference type="AlphaFoldDB" id="A0A6J2J9R1"/>
<organism evidence="7 8">
    <name type="scientific">Bombyx mandarina</name>
    <name type="common">Wild silk moth</name>
    <name type="synonym">Wild silkworm</name>
    <dbReference type="NCBI Taxonomy" id="7092"/>
    <lineage>
        <taxon>Eukaryota</taxon>
        <taxon>Metazoa</taxon>
        <taxon>Ecdysozoa</taxon>
        <taxon>Arthropoda</taxon>
        <taxon>Hexapoda</taxon>
        <taxon>Insecta</taxon>
        <taxon>Pterygota</taxon>
        <taxon>Neoptera</taxon>
        <taxon>Endopterygota</taxon>
        <taxon>Lepidoptera</taxon>
        <taxon>Glossata</taxon>
        <taxon>Ditrysia</taxon>
        <taxon>Bombycoidea</taxon>
        <taxon>Bombycidae</taxon>
        <taxon>Bombycinae</taxon>
        <taxon>Bombyx</taxon>
    </lineage>
</organism>
<sequence>MGIATMNLMLYFVLQTVNIVVCTKSLRTGRDALEDEYPYVVTVELKLTNTTTNALLCSGCVLTPTWTLTTARCVSKTEDLLIQDPKMSWVVYYGLTQKPPQDTAIAILSGIVHPRYAASPRMLHNDIGLLRTDPVTLKQFAKLSAVDMFSMNGYEVELIGFKSTNDTSGKLKRTLQISSVVVKTCEGTVTYPGMCLARSCSLTDACHQETGGIAVHSTGVIALLASGRKRDCLENNERQQAYQIETMTSIMPYIDWIHTHIKS</sequence>
<dbReference type="InterPro" id="IPR009003">
    <property type="entry name" value="Peptidase_S1_PA"/>
</dbReference>
<dbReference type="OrthoDB" id="7452977at2759"/>
<dbReference type="RefSeq" id="XP_028026205.1">
    <property type="nucleotide sequence ID" value="XM_028170404.1"/>
</dbReference>